<feature type="domain" description="Coilin tudor" evidence="3">
    <location>
        <begin position="614"/>
        <end position="713"/>
    </location>
</feature>
<feature type="compositionally biased region" description="Basic and acidic residues" evidence="1">
    <location>
        <begin position="591"/>
        <end position="602"/>
    </location>
</feature>
<dbReference type="Pfam" id="PF23086">
    <property type="entry name" value="Tudor_Coilin"/>
    <property type="match status" value="1"/>
</dbReference>
<feature type="compositionally biased region" description="Basic and acidic residues" evidence="1">
    <location>
        <begin position="164"/>
        <end position="173"/>
    </location>
</feature>
<feature type="compositionally biased region" description="Polar residues" evidence="1">
    <location>
        <begin position="574"/>
        <end position="590"/>
    </location>
</feature>
<sequence length="826" mass="92858">MEGVRLRLSFNDPDILSDSQKSEGFVKTWLLLKPHQHRTVSDLSSYLLHTFQLHDSCPNGILLSMDGFVLPPFESTCILEDKDVVSVKKKTGHLAIDGNNGPNVILAVERNNVPNAVENLQIVETQPLKGGPLLLANEAFDHGAGGYESYDSEETEDESEKEEEAEREKDTSHQENALAGNSNSKKRKASELLPSSKKKKHRSDVKEKLDEQTKKQEDLTRKKQKVSDSNNKDMENNKGNAEDNEDSHVTPSMKKNDELKKNGVENIEAPPNTDATKKKGPSRSARRKSAKRRWLREMAKIKEKNADAESEGLRNWKEMQAKAGKGEPSCQPKERLNDGANGQLLGHRNGKQQKTKTKKEEVTGQPKGLLQWKQFHGEDKNGDSNEEKHAVEKSKSCGQSCQNSDTEDEVVPVEIRPGHIRFEPVGKEQVSKQSQEEVESFKWNGMMSKKKGQKWGQEKVTFSPKTDSLGSNKEYPDMMNRERQKWVREKDSFSQKNDSLGSTKEHPEIMNRKRQKWGQENVSFSQKNDSPGSSKEHPDMMNRDRQKWGQEKSLFSQKNDSLGSNKEHPEIMNRNRQNWGEKNVPFSQKNDSLDSNKKHPEMVNGEREPHFHESIDFNTLPFLSGLPKEGLVIAYRLLELSSTWTPEVSSYRVGKISSYNSEANRVLLMPVAEFPVISTEDESSKQPDSSIYNEDGSLEIEFSALLEVRLMNSTPDQAEVPGVVIEGSAANESTPVLGSSKKKTETPVPGAGEVSNGKQTRSTPSENGGVNLWEQFSDTLKSKKAELAQESSWDKASTGKSPWSYRPMRGTALGPTMAFLRSQKKI</sequence>
<proteinExistence type="predicted"/>
<dbReference type="OrthoDB" id="74813at2759"/>
<accession>A0A9J5Z120</accession>
<reference evidence="4 5" key="1">
    <citation type="submission" date="2020-09" db="EMBL/GenBank/DDBJ databases">
        <title>De no assembly of potato wild relative species, Solanum commersonii.</title>
        <authorList>
            <person name="Cho K."/>
        </authorList>
    </citation>
    <scope>NUCLEOTIDE SEQUENCE [LARGE SCALE GENOMIC DNA]</scope>
    <source>
        <strain evidence="4">LZ3.2</strain>
        <tissue evidence="4">Leaf</tissue>
    </source>
</reference>
<feature type="compositionally biased region" description="Basic and acidic residues" evidence="1">
    <location>
        <begin position="534"/>
        <end position="550"/>
    </location>
</feature>
<dbReference type="InterPro" id="IPR056398">
    <property type="entry name" value="Tudor_Coilin"/>
</dbReference>
<feature type="compositionally biased region" description="Polar residues" evidence="1">
    <location>
        <begin position="553"/>
        <end position="564"/>
    </location>
</feature>
<dbReference type="AlphaFoldDB" id="A0A9J5Z120"/>
<feature type="compositionally biased region" description="Basic and acidic residues" evidence="1">
    <location>
        <begin position="474"/>
        <end position="493"/>
    </location>
</feature>
<feature type="compositionally biased region" description="Basic and acidic residues" evidence="1">
    <location>
        <begin position="204"/>
        <end position="221"/>
    </location>
</feature>
<evidence type="ECO:0000256" key="1">
    <source>
        <dbReference type="SAM" id="MobiDB-lite"/>
    </source>
</evidence>
<feature type="region of interest" description="Disordered" evidence="1">
    <location>
        <begin position="142"/>
        <end position="602"/>
    </location>
</feature>
<evidence type="ECO:0000313" key="4">
    <source>
        <dbReference type="EMBL" id="KAG5604790.1"/>
    </source>
</evidence>
<feature type="domain" description="Coilin N-terminal" evidence="2">
    <location>
        <begin position="4"/>
        <end position="225"/>
    </location>
</feature>
<protein>
    <recommendedName>
        <fullName evidence="6">Coilin</fullName>
    </recommendedName>
</protein>
<feature type="compositionally biased region" description="Basic and acidic residues" evidence="1">
    <location>
        <begin position="416"/>
        <end position="430"/>
    </location>
</feature>
<feature type="compositionally biased region" description="Polar residues" evidence="1">
    <location>
        <begin position="789"/>
        <end position="801"/>
    </location>
</feature>
<name>A0A9J5Z120_SOLCO</name>
<feature type="region of interest" description="Disordered" evidence="1">
    <location>
        <begin position="731"/>
        <end position="811"/>
    </location>
</feature>
<dbReference type="Pfam" id="PF15862">
    <property type="entry name" value="Coilin_N"/>
    <property type="match status" value="1"/>
</dbReference>
<dbReference type="InterPro" id="IPR024822">
    <property type="entry name" value="Coilin"/>
</dbReference>
<dbReference type="GO" id="GO:0000387">
    <property type="term" value="P:spliceosomal snRNP assembly"/>
    <property type="evidence" value="ECO:0007669"/>
    <property type="project" value="TreeGrafter"/>
</dbReference>
<dbReference type="GO" id="GO:0015030">
    <property type="term" value="C:Cajal body"/>
    <property type="evidence" value="ECO:0007669"/>
    <property type="project" value="TreeGrafter"/>
</dbReference>
<dbReference type="PANTHER" id="PTHR15197">
    <property type="entry name" value="COILIN P80"/>
    <property type="match status" value="1"/>
</dbReference>
<evidence type="ECO:0000313" key="5">
    <source>
        <dbReference type="Proteomes" id="UP000824120"/>
    </source>
</evidence>
<feature type="compositionally biased region" description="Basic residues" evidence="1">
    <location>
        <begin position="278"/>
        <end position="294"/>
    </location>
</feature>
<feature type="compositionally biased region" description="Basic residues" evidence="1">
    <location>
        <begin position="348"/>
        <end position="357"/>
    </location>
</feature>
<gene>
    <name evidence="4" type="ORF">H5410_026282</name>
</gene>
<dbReference type="Proteomes" id="UP000824120">
    <property type="component" value="Chromosome 5"/>
</dbReference>
<evidence type="ECO:0000259" key="2">
    <source>
        <dbReference type="Pfam" id="PF15862"/>
    </source>
</evidence>
<comment type="caution">
    <text evidence="4">The sequence shown here is derived from an EMBL/GenBank/DDBJ whole genome shotgun (WGS) entry which is preliminary data.</text>
</comment>
<feature type="compositionally biased region" description="Acidic residues" evidence="1">
    <location>
        <begin position="150"/>
        <end position="163"/>
    </location>
</feature>
<evidence type="ECO:0000259" key="3">
    <source>
        <dbReference type="Pfam" id="PF23086"/>
    </source>
</evidence>
<dbReference type="InterPro" id="IPR031722">
    <property type="entry name" value="Coilin_N"/>
</dbReference>
<dbReference type="GO" id="GO:0030619">
    <property type="term" value="F:U1 snRNA binding"/>
    <property type="evidence" value="ECO:0007669"/>
    <property type="project" value="TreeGrafter"/>
</dbReference>
<dbReference type="PANTHER" id="PTHR15197:SF0">
    <property type="entry name" value="COILIN"/>
    <property type="match status" value="1"/>
</dbReference>
<evidence type="ECO:0008006" key="6">
    <source>
        <dbReference type="Google" id="ProtNLM"/>
    </source>
</evidence>
<organism evidence="4 5">
    <name type="scientific">Solanum commersonii</name>
    <name type="common">Commerson's wild potato</name>
    <name type="synonym">Commerson's nightshade</name>
    <dbReference type="NCBI Taxonomy" id="4109"/>
    <lineage>
        <taxon>Eukaryota</taxon>
        <taxon>Viridiplantae</taxon>
        <taxon>Streptophyta</taxon>
        <taxon>Embryophyta</taxon>
        <taxon>Tracheophyta</taxon>
        <taxon>Spermatophyta</taxon>
        <taxon>Magnoliopsida</taxon>
        <taxon>eudicotyledons</taxon>
        <taxon>Gunneridae</taxon>
        <taxon>Pentapetalae</taxon>
        <taxon>asterids</taxon>
        <taxon>lamiids</taxon>
        <taxon>Solanales</taxon>
        <taxon>Solanaceae</taxon>
        <taxon>Solanoideae</taxon>
        <taxon>Solaneae</taxon>
        <taxon>Solanum</taxon>
    </lineage>
</organism>
<dbReference type="GO" id="GO:0030620">
    <property type="term" value="F:U2 snRNA binding"/>
    <property type="evidence" value="ECO:0007669"/>
    <property type="project" value="TreeGrafter"/>
</dbReference>
<keyword evidence="5" id="KW-1185">Reference proteome</keyword>
<feature type="compositionally biased region" description="Basic and acidic residues" evidence="1">
    <location>
        <begin position="254"/>
        <end position="263"/>
    </location>
</feature>
<dbReference type="EMBL" id="JACXVP010000005">
    <property type="protein sequence ID" value="KAG5604790.1"/>
    <property type="molecule type" value="Genomic_DNA"/>
</dbReference>
<feature type="compositionally biased region" description="Polar residues" evidence="1">
    <location>
        <begin position="518"/>
        <end position="533"/>
    </location>
</feature>
<feature type="compositionally biased region" description="Polar residues" evidence="1">
    <location>
        <begin position="756"/>
        <end position="779"/>
    </location>
</feature>
<feature type="compositionally biased region" description="Basic and acidic residues" evidence="1">
    <location>
        <begin position="295"/>
        <end position="320"/>
    </location>
</feature>
<feature type="compositionally biased region" description="Basic and acidic residues" evidence="1">
    <location>
        <begin position="375"/>
        <end position="395"/>
    </location>
</feature>